<reference evidence="2" key="1">
    <citation type="journal article" date="2021" name="Nat. Commun.">
        <title>Genetic determinants of endophytism in the Arabidopsis root mycobiome.</title>
        <authorList>
            <person name="Mesny F."/>
            <person name="Miyauchi S."/>
            <person name="Thiergart T."/>
            <person name="Pickel B."/>
            <person name="Atanasova L."/>
            <person name="Karlsson M."/>
            <person name="Huettel B."/>
            <person name="Barry K.W."/>
            <person name="Haridas S."/>
            <person name="Chen C."/>
            <person name="Bauer D."/>
            <person name="Andreopoulos W."/>
            <person name="Pangilinan J."/>
            <person name="LaButti K."/>
            <person name="Riley R."/>
            <person name="Lipzen A."/>
            <person name="Clum A."/>
            <person name="Drula E."/>
            <person name="Henrissat B."/>
            <person name="Kohler A."/>
            <person name="Grigoriev I.V."/>
            <person name="Martin F.M."/>
            <person name="Hacquard S."/>
        </authorList>
    </citation>
    <scope>NUCLEOTIDE SEQUENCE</scope>
    <source>
        <strain evidence="2">MPI-CAGE-CH-0230</strain>
    </source>
</reference>
<sequence length="152" mass="17281">MVKIRANYFGKCLMCSISRSEQLQQHGQIRGCETGQDGRQVRLVFMKPQRSNTEVSEAKAWSLFWRRCCLHKVASADTYPLPCAVFHGAGDPLELTSGLHRATCAWRQILHSRRSERLLNPPVRPSPRHSPKSQMIGVLRNGSQSKERFYGS</sequence>
<name>A0A9P8XXI3_9PEZI</name>
<dbReference type="RefSeq" id="XP_046007958.1">
    <property type="nucleotide sequence ID" value="XM_046157133.1"/>
</dbReference>
<comment type="caution">
    <text evidence="2">The sequence shown here is derived from an EMBL/GenBank/DDBJ whole genome shotgun (WGS) entry which is preliminary data.</text>
</comment>
<feature type="region of interest" description="Disordered" evidence="1">
    <location>
        <begin position="117"/>
        <end position="152"/>
    </location>
</feature>
<organism evidence="2 3">
    <name type="scientific">Microdochium trichocladiopsis</name>
    <dbReference type="NCBI Taxonomy" id="1682393"/>
    <lineage>
        <taxon>Eukaryota</taxon>
        <taxon>Fungi</taxon>
        <taxon>Dikarya</taxon>
        <taxon>Ascomycota</taxon>
        <taxon>Pezizomycotina</taxon>
        <taxon>Sordariomycetes</taxon>
        <taxon>Xylariomycetidae</taxon>
        <taxon>Xylariales</taxon>
        <taxon>Microdochiaceae</taxon>
        <taxon>Microdochium</taxon>
    </lineage>
</organism>
<keyword evidence="3" id="KW-1185">Reference proteome</keyword>
<dbReference type="GeneID" id="70186679"/>
<proteinExistence type="predicted"/>
<evidence type="ECO:0000313" key="3">
    <source>
        <dbReference type="Proteomes" id="UP000756346"/>
    </source>
</evidence>
<dbReference type="AlphaFoldDB" id="A0A9P8XXI3"/>
<dbReference type="EMBL" id="JAGTJQ010000009">
    <property type="protein sequence ID" value="KAH7024410.1"/>
    <property type="molecule type" value="Genomic_DNA"/>
</dbReference>
<gene>
    <name evidence="2" type="ORF">B0I36DRAFT_352649</name>
</gene>
<accession>A0A9P8XXI3</accession>
<evidence type="ECO:0000313" key="2">
    <source>
        <dbReference type="EMBL" id="KAH7024410.1"/>
    </source>
</evidence>
<dbReference type="Proteomes" id="UP000756346">
    <property type="component" value="Unassembled WGS sequence"/>
</dbReference>
<protein>
    <submittedName>
        <fullName evidence="2">Uncharacterized protein</fullName>
    </submittedName>
</protein>
<evidence type="ECO:0000256" key="1">
    <source>
        <dbReference type="SAM" id="MobiDB-lite"/>
    </source>
</evidence>